<protein>
    <submittedName>
        <fullName evidence="2">RNA-directed DNA polymerase from mobile element jockey</fullName>
    </submittedName>
</protein>
<dbReference type="InterPro" id="IPR000477">
    <property type="entry name" value="RT_dom"/>
</dbReference>
<sequence length="149" mass="16883">MAANHNQGRRTVRVFLDTEKALDRVWHPRMLYKLQKNTQILPALVRTVALFLEGRSFFVAVEDVTSDPRPIHAGVPQGSCLSPCLYGMYTDDIPTLVDQLQDWEEDVVLALYAYDSAYLHNPVVLTWLWPSSRGSLTYCQTGWTNGVSP</sequence>
<gene>
    <name evidence="2" type="primary">pol</name>
    <name evidence="2" type="ORF">EVAR_44338_1</name>
</gene>
<keyword evidence="2" id="KW-0548">Nucleotidyltransferase</keyword>
<dbReference type="PANTHER" id="PTHR36688:SF1">
    <property type="entry name" value="ENDONUCLEASE_EXONUCLEASE_PHOSPHATASE DOMAIN-CONTAINING PROTEIN"/>
    <property type="match status" value="1"/>
</dbReference>
<organism evidence="2 3">
    <name type="scientific">Eumeta variegata</name>
    <name type="common">Bagworm moth</name>
    <name type="synonym">Eumeta japonica</name>
    <dbReference type="NCBI Taxonomy" id="151549"/>
    <lineage>
        <taxon>Eukaryota</taxon>
        <taxon>Metazoa</taxon>
        <taxon>Ecdysozoa</taxon>
        <taxon>Arthropoda</taxon>
        <taxon>Hexapoda</taxon>
        <taxon>Insecta</taxon>
        <taxon>Pterygota</taxon>
        <taxon>Neoptera</taxon>
        <taxon>Endopterygota</taxon>
        <taxon>Lepidoptera</taxon>
        <taxon>Glossata</taxon>
        <taxon>Ditrysia</taxon>
        <taxon>Tineoidea</taxon>
        <taxon>Psychidae</taxon>
        <taxon>Oiketicinae</taxon>
        <taxon>Eumeta</taxon>
    </lineage>
</organism>
<evidence type="ECO:0000313" key="3">
    <source>
        <dbReference type="Proteomes" id="UP000299102"/>
    </source>
</evidence>
<dbReference type="Pfam" id="PF00078">
    <property type="entry name" value="RVT_1"/>
    <property type="match status" value="1"/>
</dbReference>
<dbReference type="EMBL" id="BGZK01000770">
    <property type="protein sequence ID" value="GBP59776.1"/>
    <property type="molecule type" value="Genomic_DNA"/>
</dbReference>
<keyword evidence="3" id="KW-1185">Reference proteome</keyword>
<proteinExistence type="predicted"/>
<dbReference type="STRING" id="151549.A0A4C1X7J9"/>
<evidence type="ECO:0000259" key="1">
    <source>
        <dbReference type="PROSITE" id="PS50878"/>
    </source>
</evidence>
<dbReference type="OrthoDB" id="6761817at2759"/>
<dbReference type="PROSITE" id="PS50878">
    <property type="entry name" value="RT_POL"/>
    <property type="match status" value="1"/>
</dbReference>
<dbReference type="InterPro" id="IPR052560">
    <property type="entry name" value="RdDP_mobile_element"/>
</dbReference>
<accession>A0A4C1X7J9</accession>
<keyword evidence="2" id="KW-0695">RNA-directed DNA polymerase</keyword>
<keyword evidence="2" id="KW-0808">Transferase</keyword>
<feature type="domain" description="Reverse transcriptase" evidence="1">
    <location>
        <begin position="1"/>
        <end position="149"/>
    </location>
</feature>
<name>A0A4C1X7J9_EUMVA</name>
<dbReference type="GO" id="GO:0003964">
    <property type="term" value="F:RNA-directed DNA polymerase activity"/>
    <property type="evidence" value="ECO:0007669"/>
    <property type="project" value="UniProtKB-KW"/>
</dbReference>
<comment type="caution">
    <text evidence="2">The sequence shown here is derived from an EMBL/GenBank/DDBJ whole genome shotgun (WGS) entry which is preliminary data.</text>
</comment>
<reference evidence="2 3" key="1">
    <citation type="journal article" date="2019" name="Commun. Biol.">
        <title>The bagworm genome reveals a unique fibroin gene that provides high tensile strength.</title>
        <authorList>
            <person name="Kono N."/>
            <person name="Nakamura H."/>
            <person name="Ohtoshi R."/>
            <person name="Tomita M."/>
            <person name="Numata K."/>
            <person name="Arakawa K."/>
        </authorList>
    </citation>
    <scope>NUCLEOTIDE SEQUENCE [LARGE SCALE GENOMIC DNA]</scope>
</reference>
<dbReference type="Proteomes" id="UP000299102">
    <property type="component" value="Unassembled WGS sequence"/>
</dbReference>
<dbReference type="AlphaFoldDB" id="A0A4C1X7J9"/>
<dbReference type="PANTHER" id="PTHR36688">
    <property type="entry name" value="ENDO/EXONUCLEASE/PHOSPHATASE DOMAIN-CONTAINING PROTEIN"/>
    <property type="match status" value="1"/>
</dbReference>
<evidence type="ECO:0000313" key="2">
    <source>
        <dbReference type="EMBL" id="GBP59776.1"/>
    </source>
</evidence>